<dbReference type="InterPro" id="IPR013367">
    <property type="entry name" value="Flagellar_put"/>
</dbReference>
<keyword evidence="1" id="KW-0282">Flagellum</keyword>
<dbReference type="EMBL" id="RHJS01000002">
    <property type="protein sequence ID" value="RRK33682.1"/>
    <property type="molecule type" value="Genomic_DNA"/>
</dbReference>
<dbReference type="NCBIfam" id="TIGR02530">
    <property type="entry name" value="flg_new"/>
    <property type="match status" value="1"/>
</dbReference>
<keyword evidence="1" id="KW-0969">Cilium</keyword>
<dbReference type="AlphaFoldDB" id="A0A3R8JQW7"/>
<keyword evidence="2" id="KW-1185">Reference proteome</keyword>
<comment type="caution">
    <text evidence="1">The sequence shown here is derived from an EMBL/GenBank/DDBJ whole genome shotgun (WGS) entry which is preliminary data.</text>
</comment>
<evidence type="ECO:0000313" key="1">
    <source>
        <dbReference type="EMBL" id="RRK33682.1"/>
    </source>
</evidence>
<accession>A0A3R8JQW7</accession>
<reference evidence="1" key="1">
    <citation type="submission" date="2018-10" db="EMBL/GenBank/DDBJ databases">
        <title>Schaedlerella arabinophila gen. nov. sp. nov., isolated from the mouse intestinal tract and comparative analysis with the genome of the closely related altered Schaedler flora strain ASF502.</title>
        <authorList>
            <person name="Miyake S."/>
            <person name="Soh M."/>
            <person name="Seedorf H."/>
        </authorList>
    </citation>
    <scope>NUCLEOTIDE SEQUENCE [LARGE SCALE GENOMIC DNA]</scope>
    <source>
        <strain evidence="1">DSM 106076</strain>
    </source>
</reference>
<organism evidence="1 2">
    <name type="scientific">Schaedlerella arabinosiphila</name>
    <dbReference type="NCBI Taxonomy" id="2044587"/>
    <lineage>
        <taxon>Bacteria</taxon>
        <taxon>Bacillati</taxon>
        <taxon>Bacillota</taxon>
        <taxon>Clostridia</taxon>
        <taxon>Lachnospirales</taxon>
        <taxon>Lachnospiraceae</taxon>
        <taxon>Schaedlerella</taxon>
    </lineage>
</organism>
<keyword evidence="1" id="KW-0966">Cell projection</keyword>
<proteinExistence type="predicted"/>
<dbReference type="Proteomes" id="UP000274920">
    <property type="component" value="Unassembled WGS sequence"/>
</dbReference>
<protein>
    <submittedName>
        <fullName evidence="1">Flagellar biosynthesis protein</fullName>
    </submittedName>
</protein>
<evidence type="ECO:0000313" key="2">
    <source>
        <dbReference type="Proteomes" id="UP000274920"/>
    </source>
</evidence>
<dbReference type="Pfam" id="PF12611">
    <property type="entry name" value="Flagellar_put"/>
    <property type="match status" value="1"/>
</dbReference>
<sequence length="140" mass="15165">MMGNKINQIPPVNQINQITNAGALKLQSASLQLQKTADTTSGVQFADLLQQEAQKAQSVQFSKHAARRVQERGINMTDNLLNDLNQAVQKARAKGARDVVIIGESGAFIVNVPNNVVVTTMSGTEMKENIFTNIDSAVLM</sequence>
<gene>
    <name evidence="1" type="ORF">EBB54_21725</name>
</gene>
<name>A0A3R8JQW7_9FIRM</name>
<dbReference type="RefSeq" id="WP_125128901.1">
    <property type="nucleotide sequence ID" value="NZ_RHJS01000002.1"/>
</dbReference>